<evidence type="ECO:0000259" key="2">
    <source>
        <dbReference type="Pfam" id="PF02481"/>
    </source>
</evidence>
<comment type="caution">
    <text evidence="3">The sequence shown here is derived from an EMBL/GenBank/DDBJ whole genome shotgun (WGS) entry which is preliminary data.</text>
</comment>
<name>A0A7X0LWQ8_9BACI</name>
<dbReference type="RefSeq" id="WP_184528490.1">
    <property type="nucleotide sequence ID" value="NZ_JACHGK010000015.1"/>
</dbReference>
<dbReference type="PANTHER" id="PTHR43022:SF1">
    <property type="entry name" value="PROTEIN SMF"/>
    <property type="match status" value="1"/>
</dbReference>
<proteinExistence type="inferred from homology"/>
<dbReference type="GO" id="GO:0009294">
    <property type="term" value="P:DNA-mediated transformation"/>
    <property type="evidence" value="ECO:0007669"/>
    <property type="project" value="InterPro"/>
</dbReference>
<protein>
    <submittedName>
        <fullName evidence="3">DNA processing protein</fullName>
    </submittedName>
</protein>
<reference evidence="3 4" key="1">
    <citation type="submission" date="2020-08" db="EMBL/GenBank/DDBJ databases">
        <title>Genomic Encyclopedia of Type Strains, Phase IV (KMG-IV): sequencing the most valuable type-strain genomes for metagenomic binning, comparative biology and taxonomic classification.</title>
        <authorList>
            <person name="Goeker M."/>
        </authorList>
    </citation>
    <scope>NUCLEOTIDE SEQUENCE [LARGE SCALE GENOMIC DNA]</scope>
    <source>
        <strain evidence="3 4">DSM 5391</strain>
    </source>
</reference>
<dbReference type="SUPFAM" id="SSF102405">
    <property type="entry name" value="MCP/YpsA-like"/>
    <property type="match status" value="1"/>
</dbReference>
<dbReference type="EMBL" id="JACHGK010000015">
    <property type="protein sequence ID" value="MBB6446983.1"/>
    <property type="molecule type" value="Genomic_DNA"/>
</dbReference>
<dbReference type="InterPro" id="IPR003488">
    <property type="entry name" value="DprA"/>
</dbReference>
<dbReference type="InterPro" id="IPR057666">
    <property type="entry name" value="DrpA_SLOG"/>
</dbReference>
<evidence type="ECO:0000313" key="3">
    <source>
        <dbReference type="EMBL" id="MBB6446983.1"/>
    </source>
</evidence>
<dbReference type="Gene3D" id="3.40.50.450">
    <property type="match status" value="1"/>
</dbReference>
<dbReference type="Pfam" id="PF02481">
    <property type="entry name" value="DNA_processg_A"/>
    <property type="match status" value="1"/>
</dbReference>
<comment type="similarity">
    <text evidence="1">Belongs to the DprA/Smf family.</text>
</comment>
<dbReference type="InterPro" id="IPR010994">
    <property type="entry name" value="RuvA_2-like"/>
</dbReference>
<evidence type="ECO:0000256" key="1">
    <source>
        <dbReference type="ARBA" id="ARBA00006525"/>
    </source>
</evidence>
<dbReference type="NCBIfam" id="TIGR00732">
    <property type="entry name" value="dprA"/>
    <property type="match status" value="1"/>
</dbReference>
<dbReference type="SUPFAM" id="SSF47781">
    <property type="entry name" value="RuvA domain 2-like"/>
    <property type="match status" value="1"/>
</dbReference>
<accession>A0A7X0LWQ8</accession>
<evidence type="ECO:0000313" key="4">
    <source>
        <dbReference type="Proteomes" id="UP000531594"/>
    </source>
</evidence>
<dbReference type="PANTHER" id="PTHR43022">
    <property type="entry name" value="PROTEIN SMF"/>
    <property type="match status" value="1"/>
</dbReference>
<feature type="domain" description="Smf/DprA SLOG" evidence="2">
    <location>
        <begin position="78"/>
        <end position="278"/>
    </location>
</feature>
<organism evidence="3 4">
    <name type="scientific">Bacillus benzoevorans</name>
    <dbReference type="NCBI Taxonomy" id="1456"/>
    <lineage>
        <taxon>Bacteria</taxon>
        <taxon>Bacillati</taxon>
        <taxon>Bacillota</taxon>
        <taxon>Bacilli</taxon>
        <taxon>Bacillales</taxon>
        <taxon>Bacillaceae</taxon>
        <taxon>Bacillus</taxon>
    </lineage>
</organism>
<gene>
    <name evidence="3" type="ORF">HNR53_003650</name>
</gene>
<keyword evidence="4" id="KW-1185">Reference proteome</keyword>
<dbReference type="AlphaFoldDB" id="A0A7X0LWQ8"/>
<dbReference type="Proteomes" id="UP000531594">
    <property type="component" value="Unassembled WGS sequence"/>
</dbReference>
<sequence length="356" mass="39225">MDIYWVWMSLVKYTGPVLQKRLLEEFGTPEAVYHASLEELQSIRGISKRAVLSILDNRDLMDDARSILQSCEKKGIQLLKYSDPLYPLDAKNCKESPILFYFKGNLQKITQSVGVVGSRRCTAYGRRIAEELGRELAVQGIPYISGFAKGIDSYGQAACISQGGYSVSFLAGGVDVCYPPEQKGLYRSVLENGGVFLSQHPPGTKPFPIQFVQRNSFISAWSSELVIVEAGEKSGALWTADFALKQGKTVYSVPHPIYSLEGKGCNNLFTKGAVPYLGKESLEVLRTTKNAGNSTSKREQNQELDPIIQLLSSQTSAAISSLMQTLNMNESTAMDRLFALELKGKIIIRGDIVSLL</sequence>